<feature type="domain" description="Nudix hydrolase" evidence="4">
    <location>
        <begin position="2"/>
        <end position="129"/>
    </location>
</feature>
<dbReference type="PROSITE" id="PS51462">
    <property type="entry name" value="NUDIX"/>
    <property type="match status" value="1"/>
</dbReference>
<dbReference type="PANTHER" id="PTHR43736:SF1">
    <property type="entry name" value="DIHYDRONEOPTERIN TRIPHOSPHATE DIPHOSPHATASE"/>
    <property type="match status" value="1"/>
</dbReference>
<dbReference type="InterPro" id="IPR000086">
    <property type="entry name" value="NUDIX_hydrolase_dom"/>
</dbReference>
<protein>
    <submittedName>
        <fullName evidence="5">NUDIX hydrolase</fullName>
    </submittedName>
</protein>
<evidence type="ECO:0000313" key="5">
    <source>
        <dbReference type="EMBL" id="MCR8633788.1"/>
    </source>
</evidence>
<name>A0ABT1YKT9_9BACL</name>
<evidence type="ECO:0000313" key="6">
    <source>
        <dbReference type="Proteomes" id="UP001300012"/>
    </source>
</evidence>
<evidence type="ECO:0000256" key="2">
    <source>
        <dbReference type="ARBA" id="ARBA00022801"/>
    </source>
</evidence>
<dbReference type="PRINTS" id="PR00502">
    <property type="entry name" value="NUDIXFAMILY"/>
</dbReference>
<accession>A0ABT1YKT9</accession>
<dbReference type="GO" id="GO:0016787">
    <property type="term" value="F:hydrolase activity"/>
    <property type="evidence" value="ECO:0007669"/>
    <property type="project" value="UniProtKB-KW"/>
</dbReference>
<organism evidence="5 6">
    <name type="scientific">Paenibacillus radicis</name>
    <name type="common">ex Xue et al. 2023</name>
    <dbReference type="NCBI Taxonomy" id="2972489"/>
    <lineage>
        <taxon>Bacteria</taxon>
        <taxon>Bacillati</taxon>
        <taxon>Bacillota</taxon>
        <taxon>Bacilli</taxon>
        <taxon>Bacillales</taxon>
        <taxon>Paenibacillaceae</taxon>
        <taxon>Paenibacillus</taxon>
    </lineage>
</organism>
<dbReference type="InterPro" id="IPR015797">
    <property type="entry name" value="NUDIX_hydrolase-like_dom_sf"/>
</dbReference>
<dbReference type="InterPro" id="IPR020084">
    <property type="entry name" value="NUDIX_hydrolase_CS"/>
</dbReference>
<dbReference type="Proteomes" id="UP001300012">
    <property type="component" value="Unassembled WGS sequence"/>
</dbReference>
<dbReference type="RefSeq" id="WP_258215355.1">
    <property type="nucleotide sequence ID" value="NZ_JANQBD010000016.1"/>
</dbReference>
<dbReference type="CDD" id="cd02883">
    <property type="entry name" value="NUDIX_Hydrolase"/>
    <property type="match status" value="1"/>
</dbReference>
<dbReference type="EMBL" id="JANQBD010000016">
    <property type="protein sequence ID" value="MCR8633788.1"/>
    <property type="molecule type" value="Genomic_DNA"/>
</dbReference>
<comment type="similarity">
    <text evidence="1 3">Belongs to the Nudix hydrolase family.</text>
</comment>
<dbReference type="PROSITE" id="PS00893">
    <property type="entry name" value="NUDIX_BOX"/>
    <property type="match status" value="1"/>
</dbReference>
<evidence type="ECO:0000256" key="1">
    <source>
        <dbReference type="ARBA" id="ARBA00005582"/>
    </source>
</evidence>
<dbReference type="Gene3D" id="3.90.79.10">
    <property type="entry name" value="Nucleoside Triphosphate Pyrophosphohydrolase"/>
    <property type="match status" value="1"/>
</dbReference>
<proteinExistence type="inferred from homology"/>
<comment type="caution">
    <text evidence="5">The sequence shown here is derived from an EMBL/GenBank/DDBJ whole genome shotgun (WGS) entry which is preliminary data.</text>
</comment>
<keyword evidence="6" id="KW-1185">Reference proteome</keyword>
<evidence type="ECO:0000259" key="4">
    <source>
        <dbReference type="PROSITE" id="PS51462"/>
    </source>
</evidence>
<dbReference type="InterPro" id="IPR020476">
    <property type="entry name" value="Nudix_hydrolase"/>
</dbReference>
<dbReference type="Pfam" id="PF00293">
    <property type="entry name" value="NUDIX"/>
    <property type="match status" value="1"/>
</dbReference>
<dbReference type="PANTHER" id="PTHR43736">
    <property type="entry name" value="ADP-RIBOSE PYROPHOSPHATASE"/>
    <property type="match status" value="1"/>
</dbReference>
<sequence length="139" mass="15796">MKRVNVAYSLIYNEETQQILMVYNKDSGFWSLPGGAVEDGETLEQAVIREAFEETGLTVKVGDIAAVRECFFTPKQHHVLFIIFHASIVGGSIQIQHPDEISEICWMDIEAALKLMPYYENGLQDMLKSSCKYQFEGVR</sequence>
<evidence type="ECO:0000256" key="3">
    <source>
        <dbReference type="RuleBase" id="RU003476"/>
    </source>
</evidence>
<reference evidence="5 6" key="1">
    <citation type="submission" date="2022-08" db="EMBL/GenBank/DDBJ databases">
        <title>Paenibacillus endoradicis sp. nov., Paenibacillus radicibacter sp. nov and Paenibacillus pararadicis sp. nov., three cold-adapted plant growth-promoting bacteria isolated from root of Larix gmelinii in Great Khingan.</title>
        <authorList>
            <person name="Xue H."/>
        </authorList>
    </citation>
    <scope>NUCLEOTIDE SEQUENCE [LARGE SCALE GENOMIC DNA]</scope>
    <source>
        <strain evidence="5 6">N5-1-1-5</strain>
    </source>
</reference>
<dbReference type="SUPFAM" id="SSF55811">
    <property type="entry name" value="Nudix"/>
    <property type="match status" value="1"/>
</dbReference>
<keyword evidence="2 3" id="KW-0378">Hydrolase</keyword>
<gene>
    <name evidence="5" type="ORF">NV381_21615</name>
</gene>